<accession>A0A1X1RJ12</accession>
<dbReference type="EMBL" id="LQOJ01000019">
    <property type="protein sequence ID" value="ORV07553.1"/>
    <property type="molecule type" value="Genomic_DNA"/>
</dbReference>
<dbReference type="Proteomes" id="UP000193484">
    <property type="component" value="Unassembled WGS sequence"/>
</dbReference>
<feature type="transmembrane region" description="Helical" evidence="2">
    <location>
        <begin position="50"/>
        <end position="69"/>
    </location>
</feature>
<organism evidence="3 4">
    <name type="scientific">Mycolicibacterium fallax</name>
    <name type="common">Mycobacterium fallax</name>
    <dbReference type="NCBI Taxonomy" id="1793"/>
    <lineage>
        <taxon>Bacteria</taxon>
        <taxon>Bacillati</taxon>
        <taxon>Actinomycetota</taxon>
        <taxon>Actinomycetes</taxon>
        <taxon>Mycobacteriales</taxon>
        <taxon>Mycobacteriaceae</taxon>
        <taxon>Mycolicibacterium</taxon>
    </lineage>
</organism>
<name>A0A1X1RJ12_MYCFA</name>
<evidence type="ECO:0000256" key="2">
    <source>
        <dbReference type="SAM" id="Phobius"/>
    </source>
</evidence>
<dbReference type="STRING" id="1793.AWC04_03835"/>
<keyword evidence="4" id="KW-1185">Reference proteome</keyword>
<reference evidence="3 4" key="1">
    <citation type="submission" date="2016-01" db="EMBL/GenBank/DDBJ databases">
        <title>The new phylogeny of the genus Mycobacterium.</title>
        <authorList>
            <person name="Tarcisio F."/>
            <person name="Conor M."/>
            <person name="Antonella G."/>
            <person name="Elisabetta G."/>
            <person name="Giulia F.S."/>
            <person name="Sara T."/>
            <person name="Anna F."/>
            <person name="Clotilde B."/>
            <person name="Roberto B."/>
            <person name="Veronica D.S."/>
            <person name="Fabio R."/>
            <person name="Monica P."/>
            <person name="Olivier J."/>
            <person name="Enrico T."/>
            <person name="Nicola S."/>
        </authorList>
    </citation>
    <scope>NUCLEOTIDE SEQUENCE [LARGE SCALE GENOMIC DNA]</scope>
    <source>
        <strain evidence="3 4">DSM 44179</strain>
    </source>
</reference>
<feature type="compositionally biased region" description="Basic and acidic residues" evidence="1">
    <location>
        <begin position="92"/>
        <end position="101"/>
    </location>
</feature>
<evidence type="ECO:0000313" key="4">
    <source>
        <dbReference type="Proteomes" id="UP000193484"/>
    </source>
</evidence>
<gene>
    <name evidence="3" type="ORF">AWC04_03835</name>
</gene>
<keyword evidence="2" id="KW-1133">Transmembrane helix</keyword>
<feature type="transmembrane region" description="Helical" evidence="2">
    <location>
        <begin position="25"/>
        <end position="44"/>
    </location>
</feature>
<sequence length="146" mass="16020">MVKIEINVPDIGTGGLDRFVTRRTVGIAAAVTAACGLWTAWTAATSVGDALAYVDALILLTAALLLWVLRPDDEPVVDYEDGLRTMSSYHGARYDDGHDDQYQPPRYEVEQPTYDYPEPTVPEPTPPTPAPILRRGRYDDLLGGDD</sequence>
<keyword evidence="2" id="KW-0812">Transmembrane</keyword>
<feature type="compositionally biased region" description="Pro residues" evidence="1">
    <location>
        <begin position="119"/>
        <end position="130"/>
    </location>
</feature>
<dbReference type="PROSITE" id="PS51257">
    <property type="entry name" value="PROKAR_LIPOPROTEIN"/>
    <property type="match status" value="1"/>
</dbReference>
<proteinExistence type="predicted"/>
<comment type="caution">
    <text evidence="3">The sequence shown here is derived from an EMBL/GenBank/DDBJ whole genome shotgun (WGS) entry which is preliminary data.</text>
</comment>
<dbReference type="AlphaFoldDB" id="A0A1X1RJ12"/>
<evidence type="ECO:0000256" key="1">
    <source>
        <dbReference type="SAM" id="MobiDB-lite"/>
    </source>
</evidence>
<keyword evidence="2" id="KW-0472">Membrane</keyword>
<evidence type="ECO:0000313" key="3">
    <source>
        <dbReference type="EMBL" id="ORV07553.1"/>
    </source>
</evidence>
<protein>
    <submittedName>
        <fullName evidence="3">Uncharacterized protein</fullName>
    </submittedName>
</protein>
<feature type="region of interest" description="Disordered" evidence="1">
    <location>
        <begin position="90"/>
        <end position="146"/>
    </location>
</feature>